<organism evidence="5 7">
    <name type="scientific">Corynebacterium glucuronolyticum</name>
    <dbReference type="NCBI Taxonomy" id="39791"/>
    <lineage>
        <taxon>Bacteria</taxon>
        <taxon>Bacillati</taxon>
        <taxon>Actinomycetota</taxon>
        <taxon>Actinomycetes</taxon>
        <taxon>Mycobacteriales</taxon>
        <taxon>Corynebacteriaceae</taxon>
        <taxon>Corynebacterium</taxon>
    </lineage>
</organism>
<evidence type="ECO:0000313" key="6">
    <source>
        <dbReference type="EMBL" id="QRP71898.1"/>
    </source>
</evidence>
<reference evidence="5 7" key="1">
    <citation type="submission" date="2020-12" db="EMBL/GenBank/DDBJ databases">
        <title>FDA dAtabase for Regulatory Grade micrObial Sequences (FDA-ARGOS): Supporting development and validation of Infectious Disease Dx tests.</title>
        <authorList>
            <person name="Sproer C."/>
            <person name="Gronow S."/>
            <person name="Severitt S."/>
            <person name="Schroder I."/>
            <person name="Tallon L."/>
            <person name="Sadzewicz L."/>
            <person name="Zhao X."/>
            <person name="Boylan J."/>
            <person name="Ott S."/>
            <person name="Bowen H."/>
            <person name="Vavikolanu K."/>
            <person name="Mehta A."/>
            <person name="Aluvathingal J."/>
            <person name="Nadendla S."/>
            <person name="Lowell S."/>
            <person name="Myers T."/>
            <person name="Yan Y."/>
            <person name="Sichtig H."/>
        </authorList>
    </citation>
    <scope>NUCLEOTIDE SEQUENCE [LARGE SCALE GENOMIC DNA]</scope>
    <source>
        <strain evidence="5 7">FDAARGOS_1053</strain>
        <strain evidence="6">FDAARGOS_1191</strain>
    </source>
</reference>
<keyword evidence="1" id="KW-0732">Signal</keyword>
<evidence type="ECO:0000313" key="5">
    <source>
        <dbReference type="EMBL" id="QQB47712.1"/>
    </source>
</evidence>
<dbReference type="Pfam" id="PF26580">
    <property type="entry name" value="Mtb12_C"/>
    <property type="match status" value="1"/>
</dbReference>
<dbReference type="InterPro" id="IPR058644">
    <property type="entry name" value="Mtb12-like_C"/>
</dbReference>
<dbReference type="EMBL" id="CP066007">
    <property type="protein sequence ID" value="QQB47712.1"/>
    <property type="molecule type" value="Genomic_DNA"/>
</dbReference>
<feature type="region of interest" description="Disordered" evidence="3">
    <location>
        <begin position="167"/>
        <end position="201"/>
    </location>
</feature>
<feature type="domain" description="Low molecular weight antigen MTB12-like C-terminal" evidence="4">
    <location>
        <begin position="42"/>
        <end position="154"/>
    </location>
</feature>
<gene>
    <name evidence="5" type="ORF">I6I10_07815</name>
    <name evidence="6" type="ORF">I6J21_08345</name>
</gene>
<evidence type="ECO:0000256" key="2">
    <source>
        <dbReference type="ARBA" id="ARBA00093774"/>
    </source>
</evidence>
<evidence type="ECO:0000256" key="3">
    <source>
        <dbReference type="SAM" id="MobiDB-lite"/>
    </source>
</evidence>
<name>A0A7T4EI15_9CORY</name>
<dbReference type="Proteomes" id="UP000596145">
    <property type="component" value="Chromosome"/>
</dbReference>
<proteinExistence type="inferred from homology"/>
<sequence length="201" mass="20208">MAMGLSVFVSACGGGSDDTTTSATTSAAVESTTSEAAPSAAALPTVADLNAVIATATDPAATVEQKILTVQGGETAPELFETMTQSKAESGANFTVVEPVLPGYTPDSVLATVNFTLPDMAPQTAENVEFVFEDGHWKLSQQWACTLIQNTVQPEQVPPMCLGGNAAPAPVDPAAPAAPAEGVDPAPAPAEASAPAEAPVQ</sequence>
<evidence type="ECO:0000259" key="4">
    <source>
        <dbReference type="Pfam" id="PF26580"/>
    </source>
</evidence>
<evidence type="ECO:0000256" key="1">
    <source>
        <dbReference type="ARBA" id="ARBA00022729"/>
    </source>
</evidence>
<dbReference type="EMBL" id="CP069534">
    <property type="protein sequence ID" value="QRP71898.1"/>
    <property type="molecule type" value="Genomic_DNA"/>
</dbReference>
<comment type="similarity">
    <text evidence="2">Belongs to the MTB12 family.</text>
</comment>
<protein>
    <recommendedName>
        <fullName evidence="4">Low molecular weight antigen MTB12-like C-terminal domain-containing protein</fullName>
    </recommendedName>
</protein>
<accession>A0A7T4EI15</accession>
<dbReference type="Proteomes" id="UP000617681">
    <property type="component" value="Chromosome"/>
</dbReference>
<evidence type="ECO:0000313" key="7">
    <source>
        <dbReference type="Proteomes" id="UP000596145"/>
    </source>
</evidence>
<dbReference type="OrthoDB" id="4567960at2"/>
<dbReference type="AlphaFoldDB" id="A0A7T4EI15"/>